<dbReference type="Proteomes" id="UP000887574">
    <property type="component" value="Unplaced"/>
</dbReference>
<evidence type="ECO:0000313" key="1">
    <source>
        <dbReference type="Proteomes" id="UP000887574"/>
    </source>
</evidence>
<dbReference type="WBParaSite" id="jg247">
    <property type="protein sequence ID" value="jg247"/>
    <property type="gene ID" value="jg247"/>
</dbReference>
<evidence type="ECO:0000313" key="2">
    <source>
        <dbReference type="WBParaSite" id="jg247"/>
    </source>
</evidence>
<sequence length="160" mass="18082">MPRSELNQQVYGYNCGFHVVLAAESHLMNQATRLRNLNLAVERTRLIGLLRGLLDGNIPAYVARPINGPLLKDDPVALRTLSNTQHVLQPAISMNRCWLQKPIDRESPHVTDIPWEYQPHPEAAYQVPTVANFDEYDCDVRNKPVGSVDHEPSLLNLSHN</sequence>
<name>A0A915DZ21_9BILA</name>
<protein>
    <submittedName>
        <fullName evidence="2">Uncharacterized protein</fullName>
    </submittedName>
</protein>
<dbReference type="AlphaFoldDB" id="A0A915DZ21"/>
<reference evidence="2" key="1">
    <citation type="submission" date="2022-11" db="UniProtKB">
        <authorList>
            <consortium name="WormBaseParasite"/>
        </authorList>
    </citation>
    <scope>IDENTIFICATION</scope>
</reference>
<keyword evidence="1" id="KW-1185">Reference proteome</keyword>
<proteinExistence type="predicted"/>
<accession>A0A915DZ21</accession>
<organism evidence="1 2">
    <name type="scientific">Ditylenchus dipsaci</name>
    <dbReference type="NCBI Taxonomy" id="166011"/>
    <lineage>
        <taxon>Eukaryota</taxon>
        <taxon>Metazoa</taxon>
        <taxon>Ecdysozoa</taxon>
        <taxon>Nematoda</taxon>
        <taxon>Chromadorea</taxon>
        <taxon>Rhabditida</taxon>
        <taxon>Tylenchina</taxon>
        <taxon>Tylenchomorpha</taxon>
        <taxon>Sphaerularioidea</taxon>
        <taxon>Anguinidae</taxon>
        <taxon>Anguininae</taxon>
        <taxon>Ditylenchus</taxon>
    </lineage>
</organism>